<keyword evidence="2" id="KW-1185">Reference proteome</keyword>
<dbReference type="Proteomes" id="UP000521943">
    <property type="component" value="Unassembled WGS sequence"/>
</dbReference>
<evidence type="ECO:0000313" key="1">
    <source>
        <dbReference type="EMBL" id="KAF6749684.1"/>
    </source>
</evidence>
<dbReference type="AlphaFoldDB" id="A0A8H6HN48"/>
<sequence>KTIVADVTTLRRHLEYAHEGKYNRWCLKNNYESKLPGAVKARKEALEVAEGRQGTLDDAVEENANIVPYTDALFEEAAEDWLIETNQPLDALSHPRFRYMVNVASRATKGVKIPEKRQTRAHIIARFKKNMTDLHRRLNVRPFRFAFPLPSY</sequence>
<dbReference type="OrthoDB" id="3256444at2759"/>
<dbReference type="EMBL" id="JACGCI010000061">
    <property type="protein sequence ID" value="KAF6749684.1"/>
    <property type="molecule type" value="Genomic_DNA"/>
</dbReference>
<gene>
    <name evidence="1" type="ORF">DFP72DRAFT_818442</name>
</gene>
<proteinExistence type="predicted"/>
<name>A0A8H6HN48_9AGAR</name>
<accession>A0A8H6HN48</accession>
<protein>
    <submittedName>
        <fullName evidence="1">Uncharacterized protein</fullName>
    </submittedName>
</protein>
<evidence type="ECO:0000313" key="2">
    <source>
        <dbReference type="Proteomes" id="UP000521943"/>
    </source>
</evidence>
<reference evidence="1 2" key="1">
    <citation type="submission" date="2020-07" db="EMBL/GenBank/DDBJ databases">
        <title>Comparative genomics of pyrophilous fungi reveals a link between fire events and developmental genes.</title>
        <authorList>
            <consortium name="DOE Joint Genome Institute"/>
            <person name="Steindorff A.S."/>
            <person name="Carver A."/>
            <person name="Calhoun S."/>
            <person name="Stillman K."/>
            <person name="Liu H."/>
            <person name="Lipzen A."/>
            <person name="Pangilinan J."/>
            <person name="Labutti K."/>
            <person name="Bruns T.D."/>
            <person name="Grigoriev I.V."/>
        </authorList>
    </citation>
    <scope>NUCLEOTIDE SEQUENCE [LARGE SCALE GENOMIC DNA]</scope>
    <source>
        <strain evidence="1 2">CBS 144469</strain>
    </source>
</reference>
<feature type="non-terminal residue" evidence="1">
    <location>
        <position position="1"/>
    </location>
</feature>
<organism evidence="1 2">
    <name type="scientific">Ephemerocybe angulata</name>
    <dbReference type="NCBI Taxonomy" id="980116"/>
    <lineage>
        <taxon>Eukaryota</taxon>
        <taxon>Fungi</taxon>
        <taxon>Dikarya</taxon>
        <taxon>Basidiomycota</taxon>
        <taxon>Agaricomycotina</taxon>
        <taxon>Agaricomycetes</taxon>
        <taxon>Agaricomycetidae</taxon>
        <taxon>Agaricales</taxon>
        <taxon>Agaricineae</taxon>
        <taxon>Psathyrellaceae</taxon>
        <taxon>Ephemerocybe</taxon>
    </lineage>
</organism>
<comment type="caution">
    <text evidence="1">The sequence shown here is derived from an EMBL/GenBank/DDBJ whole genome shotgun (WGS) entry which is preliminary data.</text>
</comment>